<evidence type="ECO:0008006" key="4">
    <source>
        <dbReference type="Google" id="ProtNLM"/>
    </source>
</evidence>
<dbReference type="EMBL" id="CP032418">
    <property type="protein sequence ID" value="AYC28458.1"/>
    <property type="molecule type" value="Genomic_DNA"/>
</dbReference>
<keyword evidence="3" id="KW-1185">Reference proteome</keyword>
<organism evidence="2 3">
    <name type="scientific">Paenisporosarcina cavernae</name>
    <dbReference type="NCBI Taxonomy" id="2320858"/>
    <lineage>
        <taxon>Bacteria</taxon>
        <taxon>Bacillati</taxon>
        <taxon>Bacillota</taxon>
        <taxon>Bacilli</taxon>
        <taxon>Bacillales</taxon>
        <taxon>Caryophanaceae</taxon>
        <taxon>Paenisporosarcina</taxon>
    </lineage>
</organism>
<sequence length="218" mass="23906">MKNLFIVLSTVIMSVVLVGCQEDDSTATDTDTNVNQDQAEVESPPLPTEDDASNVDSGEQAENDSSSADTGEQATSNPLKETTYATEQEAIDAMGEIQSFDETNLDLGHGIKAWEEGAAGHDYITWKEGNWTIQIDYPNDPEYALPGYEKGQDVAKAMVDYLEKNYLPAPDKVGVIRVTGFNQHPETSIQWQVGKTLKQLYVKTDDPLEALEIAVNSN</sequence>
<evidence type="ECO:0000313" key="3">
    <source>
        <dbReference type="Proteomes" id="UP000265725"/>
    </source>
</evidence>
<dbReference type="RefSeq" id="WP_119882203.1">
    <property type="nucleotide sequence ID" value="NZ_CP032418.1"/>
</dbReference>
<reference evidence="3" key="1">
    <citation type="submission" date="2018-09" db="EMBL/GenBank/DDBJ databases">
        <authorList>
            <person name="Zhu H."/>
        </authorList>
    </citation>
    <scope>NUCLEOTIDE SEQUENCE [LARGE SCALE GENOMIC DNA]</scope>
    <source>
        <strain evidence="3">K2R23-3</strain>
    </source>
</reference>
<proteinExistence type="predicted"/>
<dbReference type="PROSITE" id="PS51257">
    <property type="entry name" value="PROKAR_LIPOPROTEIN"/>
    <property type="match status" value="1"/>
</dbReference>
<gene>
    <name evidence="2" type="ORF">D3873_00695</name>
</gene>
<evidence type="ECO:0000256" key="1">
    <source>
        <dbReference type="SAM" id="MobiDB-lite"/>
    </source>
</evidence>
<dbReference type="AlphaFoldDB" id="A0A385YRT7"/>
<feature type="region of interest" description="Disordered" evidence="1">
    <location>
        <begin position="24"/>
        <end position="82"/>
    </location>
</feature>
<name>A0A385YRT7_9BACL</name>
<feature type="compositionally biased region" description="Polar residues" evidence="1">
    <location>
        <begin position="27"/>
        <end position="38"/>
    </location>
</feature>
<protein>
    <recommendedName>
        <fullName evidence="4">Lipoprotein</fullName>
    </recommendedName>
</protein>
<dbReference type="Proteomes" id="UP000265725">
    <property type="component" value="Chromosome"/>
</dbReference>
<dbReference type="OrthoDB" id="2138638at2"/>
<dbReference type="KEGG" id="paek:D3873_00695"/>
<feature type="compositionally biased region" description="Polar residues" evidence="1">
    <location>
        <begin position="63"/>
        <end position="82"/>
    </location>
</feature>
<evidence type="ECO:0000313" key="2">
    <source>
        <dbReference type="EMBL" id="AYC28458.1"/>
    </source>
</evidence>
<accession>A0A385YRT7</accession>